<organism evidence="1 2">
    <name type="scientific">Crocosphaera subtropica (strain ATCC 51142 / BH68)</name>
    <name type="common">Cyanothece sp. (strain ATCC 51142)</name>
    <dbReference type="NCBI Taxonomy" id="43989"/>
    <lineage>
        <taxon>Bacteria</taxon>
        <taxon>Bacillati</taxon>
        <taxon>Cyanobacteriota</taxon>
        <taxon>Cyanophyceae</taxon>
        <taxon>Oscillatoriophycideae</taxon>
        <taxon>Chroococcales</taxon>
        <taxon>Aphanothecaceae</taxon>
        <taxon>Crocosphaera</taxon>
        <taxon>Crocosphaera subtropica</taxon>
    </lineage>
</organism>
<evidence type="ECO:0000313" key="1">
    <source>
        <dbReference type="EMBL" id="ACB49613.1"/>
    </source>
</evidence>
<dbReference type="STRING" id="43989.cce_0262"/>
<reference evidence="1 2" key="1">
    <citation type="journal article" date="2008" name="Proc. Natl. Acad. Sci. U.S.A.">
        <title>The genome of Cyanothece 51142, a unicellular diazotrophic cyanobacterium important in the marine nitrogen cycle.</title>
        <authorList>
            <person name="Welsh E.A."/>
            <person name="Liberton M."/>
            <person name="Stoeckel J."/>
            <person name="Loh T."/>
            <person name="Elvitigala T."/>
            <person name="Wang C."/>
            <person name="Wollam A."/>
            <person name="Fulton R.S."/>
            <person name="Clifton S.W."/>
            <person name="Jacobs J.M."/>
            <person name="Aurora R."/>
            <person name="Ghosh B.K."/>
            <person name="Sherman L.A."/>
            <person name="Smith R.D."/>
            <person name="Wilson R.K."/>
            <person name="Pakrasi H.B."/>
        </authorList>
    </citation>
    <scope>NUCLEOTIDE SEQUENCE [LARGE SCALE GENOMIC DNA]</scope>
    <source>
        <strain evidence="2">ATCC 51142 / BH68</strain>
    </source>
</reference>
<dbReference type="OrthoDB" id="583207at2"/>
<name>B1X0B2_CROS5</name>
<dbReference type="eggNOG" id="ENOG5033D0Q">
    <property type="taxonomic scope" value="Bacteria"/>
</dbReference>
<dbReference type="AlphaFoldDB" id="B1X0B2"/>
<dbReference type="KEGG" id="cyt:cce_0262"/>
<accession>B1X0B2</accession>
<gene>
    <name evidence="1" type="ordered locus">cce_0262</name>
</gene>
<dbReference type="Proteomes" id="UP000001203">
    <property type="component" value="Chromosome circular"/>
</dbReference>
<proteinExistence type="predicted"/>
<dbReference type="HOGENOM" id="CLU_2842436_0_0_3"/>
<dbReference type="RefSeq" id="WP_012361326.1">
    <property type="nucleotide sequence ID" value="NC_010546.1"/>
</dbReference>
<dbReference type="EMBL" id="CP000806">
    <property type="protein sequence ID" value="ACB49613.1"/>
    <property type="molecule type" value="Genomic_DNA"/>
</dbReference>
<keyword evidence="2" id="KW-1185">Reference proteome</keyword>
<sequence length="65" mass="7383">MLGKQLKGSNYITGAVCLMDYLEKVLEKLRELAQKLIETLLGPQAEPEPELIPIPVNDPKRRSHR</sequence>
<evidence type="ECO:0000313" key="2">
    <source>
        <dbReference type="Proteomes" id="UP000001203"/>
    </source>
</evidence>
<protein>
    <submittedName>
        <fullName evidence="1">Uncharacterized protein</fullName>
    </submittedName>
</protein>